<reference evidence="3" key="1">
    <citation type="submission" date="2018-01" db="EMBL/GenBank/DDBJ databases">
        <title>An insight into the sialome of Amazonian anophelines.</title>
        <authorList>
            <person name="Ribeiro J.M."/>
            <person name="Scarpassa V."/>
            <person name="Calvo E."/>
        </authorList>
    </citation>
    <scope>NUCLEOTIDE SEQUENCE</scope>
    <source>
        <tissue evidence="3">Salivary glands</tissue>
    </source>
</reference>
<sequence length="101" mass="10916">MSLFFGFRRIGFFFGLIVPPSAPGAPPPPPLPSSSPSTTSTTSSSLPSFVRIARFRTKNPPMPSFCRFRCRFLRSTTTPLSLVKRANPSGGVGSFHTIPSL</sequence>
<accession>A0A2M3ZSE9</accession>
<feature type="signal peptide" evidence="2">
    <location>
        <begin position="1"/>
        <end position="24"/>
    </location>
</feature>
<keyword evidence="2" id="KW-0732">Signal</keyword>
<feature type="region of interest" description="Disordered" evidence="1">
    <location>
        <begin position="24"/>
        <end position="46"/>
    </location>
</feature>
<dbReference type="AlphaFoldDB" id="A0A2M3ZSE9"/>
<proteinExistence type="predicted"/>
<name>A0A2M3ZSE9_9DIPT</name>
<feature type="chain" id="PRO_5014649653" evidence="2">
    <location>
        <begin position="25"/>
        <end position="101"/>
    </location>
</feature>
<feature type="compositionally biased region" description="Pro residues" evidence="1">
    <location>
        <begin position="24"/>
        <end position="33"/>
    </location>
</feature>
<evidence type="ECO:0000313" key="3">
    <source>
        <dbReference type="EMBL" id="MBW31370.1"/>
    </source>
</evidence>
<evidence type="ECO:0000256" key="1">
    <source>
        <dbReference type="SAM" id="MobiDB-lite"/>
    </source>
</evidence>
<organism evidence="3">
    <name type="scientific">Anopheles braziliensis</name>
    <dbReference type="NCBI Taxonomy" id="58242"/>
    <lineage>
        <taxon>Eukaryota</taxon>
        <taxon>Metazoa</taxon>
        <taxon>Ecdysozoa</taxon>
        <taxon>Arthropoda</taxon>
        <taxon>Hexapoda</taxon>
        <taxon>Insecta</taxon>
        <taxon>Pterygota</taxon>
        <taxon>Neoptera</taxon>
        <taxon>Endopterygota</taxon>
        <taxon>Diptera</taxon>
        <taxon>Nematocera</taxon>
        <taxon>Culicoidea</taxon>
        <taxon>Culicidae</taxon>
        <taxon>Anophelinae</taxon>
        <taxon>Anopheles</taxon>
    </lineage>
</organism>
<feature type="compositionally biased region" description="Low complexity" evidence="1">
    <location>
        <begin position="34"/>
        <end position="46"/>
    </location>
</feature>
<dbReference type="EMBL" id="GGFM01010619">
    <property type="protein sequence ID" value="MBW31370.1"/>
    <property type="molecule type" value="Transcribed_RNA"/>
</dbReference>
<protein>
    <submittedName>
        <fullName evidence="3">Putative secreted peptide</fullName>
    </submittedName>
</protein>
<evidence type="ECO:0000256" key="2">
    <source>
        <dbReference type="SAM" id="SignalP"/>
    </source>
</evidence>